<dbReference type="Proteomes" id="UP001611450">
    <property type="component" value="Unassembled WGS sequence"/>
</dbReference>
<feature type="transmembrane region" description="Helical" evidence="7">
    <location>
        <begin position="407"/>
        <end position="427"/>
    </location>
</feature>
<comment type="subcellular location">
    <subcellularLocation>
        <location evidence="1">Cell membrane</location>
        <topology evidence="1">Multi-pass membrane protein</topology>
    </subcellularLocation>
</comment>
<dbReference type="InterPro" id="IPR005828">
    <property type="entry name" value="MFS_sugar_transport-like"/>
</dbReference>
<keyword evidence="10" id="KW-1185">Reference proteome</keyword>
<dbReference type="Pfam" id="PF00083">
    <property type="entry name" value="Sugar_tr"/>
    <property type="match status" value="1"/>
</dbReference>
<organism evidence="9 10">
    <name type="scientific">Nocardia beijingensis</name>
    <dbReference type="NCBI Taxonomy" id="95162"/>
    <lineage>
        <taxon>Bacteria</taxon>
        <taxon>Bacillati</taxon>
        <taxon>Actinomycetota</taxon>
        <taxon>Actinomycetes</taxon>
        <taxon>Mycobacteriales</taxon>
        <taxon>Nocardiaceae</taxon>
        <taxon>Nocardia</taxon>
    </lineage>
</organism>
<keyword evidence="3 7" id="KW-0812">Transmembrane</keyword>
<dbReference type="PROSITE" id="PS50850">
    <property type="entry name" value="MFS"/>
    <property type="match status" value="1"/>
</dbReference>
<feature type="transmembrane region" description="Helical" evidence="7">
    <location>
        <begin position="374"/>
        <end position="395"/>
    </location>
</feature>
<keyword evidence="4 7" id="KW-1133">Transmembrane helix</keyword>
<feature type="transmembrane region" description="Helical" evidence="7">
    <location>
        <begin position="348"/>
        <end position="368"/>
    </location>
</feature>
<feature type="transmembrane region" description="Helical" evidence="7">
    <location>
        <begin position="316"/>
        <end position="336"/>
    </location>
</feature>
<dbReference type="CDD" id="cd17316">
    <property type="entry name" value="MFS_SV2_like"/>
    <property type="match status" value="1"/>
</dbReference>
<evidence type="ECO:0000256" key="3">
    <source>
        <dbReference type="ARBA" id="ARBA00022692"/>
    </source>
</evidence>
<keyword evidence="2" id="KW-0813">Transport</keyword>
<evidence type="ECO:0000313" key="9">
    <source>
        <dbReference type="EMBL" id="MFI2325219.1"/>
    </source>
</evidence>
<evidence type="ECO:0000256" key="5">
    <source>
        <dbReference type="ARBA" id="ARBA00023136"/>
    </source>
</evidence>
<evidence type="ECO:0000313" key="10">
    <source>
        <dbReference type="Proteomes" id="UP001611450"/>
    </source>
</evidence>
<dbReference type="SUPFAM" id="SSF103473">
    <property type="entry name" value="MFS general substrate transporter"/>
    <property type="match status" value="1"/>
</dbReference>
<feature type="transmembrane region" description="Helical" evidence="7">
    <location>
        <begin position="279"/>
        <end position="304"/>
    </location>
</feature>
<protein>
    <submittedName>
        <fullName evidence="9">MFS transporter</fullName>
    </submittedName>
</protein>
<reference evidence="9 10" key="1">
    <citation type="submission" date="2024-10" db="EMBL/GenBank/DDBJ databases">
        <title>The Natural Products Discovery Center: Release of the First 8490 Sequenced Strains for Exploring Actinobacteria Biosynthetic Diversity.</title>
        <authorList>
            <person name="Kalkreuter E."/>
            <person name="Kautsar S.A."/>
            <person name="Yang D."/>
            <person name="Bader C.D."/>
            <person name="Teijaro C.N."/>
            <person name="Fluegel L."/>
            <person name="Davis C.M."/>
            <person name="Simpson J.R."/>
            <person name="Lauterbach L."/>
            <person name="Steele A.D."/>
            <person name="Gui C."/>
            <person name="Meng S."/>
            <person name="Li G."/>
            <person name="Viehrig K."/>
            <person name="Ye F."/>
            <person name="Su P."/>
            <person name="Kiefer A.F."/>
            <person name="Nichols A."/>
            <person name="Cepeda A.J."/>
            <person name="Yan W."/>
            <person name="Fan B."/>
            <person name="Jiang Y."/>
            <person name="Adhikari A."/>
            <person name="Zheng C.-J."/>
            <person name="Schuster L."/>
            <person name="Cowan T.M."/>
            <person name="Smanski M.J."/>
            <person name="Chevrette M.G."/>
            <person name="De Carvalho L.P.S."/>
            <person name="Shen B."/>
        </authorList>
    </citation>
    <scope>NUCLEOTIDE SEQUENCE [LARGE SCALE GENOMIC DNA]</scope>
    <source>
        <strain evidence="9 10">NPDC019626</strain>
    </source>
</reference>
<dbReference type="RefSeq" id="WP_396949074.1">
    <property type="nucleotide sequence ID" value="NZ_JBIRXV010000011.1"/>
</dbReference>
<evidence type="ECO:0000256" key="6">
    <source>
        <dbReference type="SAM" id="MobiDB-lite"/>
    </source>
</evidence>
<sequence length="529" mass="57172">MLETQTKVVRSLVPARMDRLPWTKFHWLIVVGLGVSWILDGIEIQIVSSMGGPLQDVEALHLTSGQVGAMASWYLAGQVVGALVFGRLTDRLGRKKLFILTLAIYLIGSGLAGFSWNAWSLYLFRFIAGTGIGGEYTAINSAIDEIMPSRYRGRVDIAINGTYWGGAALGAAASLILFNENFVPTGWGWRIGFFIGPVLGVIIIFLRRHIPESPRWLLTHGRAEEAERTVDEIEAQVRGQGIELPPVDESKALDIVDADRLSYLQMARIFFGRYPSRSFLGFTMMATQAFLYNAIFFTVGLVLINFYHVPSDHTGYYFFPFAVGNLIGPLVLGPLFDSIGRRKMICATYLGSGFLLFVSAWAFNAGILNAATQTLFWCVIFFFASAGASSAYLTVSEIFPLELRGQAISFFFAIAQGAGGVVAPFLFGHLVGGADNPSPDRFPLTVGYLIGAGFMIFGGLVAWFFGVNAEGQSLEDIADPLSVAKPPARTPGVAVDGTAYPPPAAPQPASVGSEPLSDGTPCTDLVKGD</sequence>
<feature type="transmembrane region" description="Helical" evidence="7">
    <location>
        <begin position="67"/>
        <end position="85"/>
    </location>
</feature>
<name>A0ABW7WQG2_9NOCA</name>
<feature type="transmembrane region" description="Helical" evidence="7">
    <location>
        <begin position="447"/>
        <end position="467"/>
    </location>
</feature>
<feature type="region of interest" description="Disordered" evidence="6">
    <location>
        <begin position="488"/>
        <end position="529"/>
    </location>
</feature>
<evidence type="ECO:0000256" key="1">
    <source>
        <dbReference type="ARBA" id="ARBA00004651"/>
    </source>
</evidence>
<comment type="caution">
    <text evidence="9">The sequence shown here is derived from an EMBL/GenBank/DDBJ whole genome shotgun (WGS) entry which is preliminary data.</text>
</comment>
<feature type="transmembrane region" description="Helical" evidence="7">
    <location>
        <begin position="25"/>
        <end position="47"/>
    </location>
</feature>
<gene>
    <name evidence="9" type="ORF">ACH47G_32425</name>
</gene>
<evidence type="ECO:0000256" key="2">
    <source>
        <dbReference type="ARBA" id="ARBA00022448"/>
    </source>
</evidence>
<evidence type="ECO:0000256" key="7">
    <source>
        <dbReference type="SAM" id="Phobius"/>
    </source>
</evidence>
<dbReference type="InterPro" id="IPR020846">
    <property type="entry name" value="MFS_dom"/>
</dbReference>
<feature type="domain" description="Major facilitator superfamily (MFS) profile" evidence="8">
    <location>
        <begin position="29"/>
        <end position="470"/>
    </location>
</feature>
<feature type="transmembrane region" description="Helical" evidence="7">
    <location>
        <begin position="189"/>
        <end position="206"/>
    </location>
</feature>
<feature type="transmembrane region" description="Helical" evidence="7">
    <location>
        <begin position="122"/>
        <end position="143"/>
    </location>
</feature>
<accession>A0ABW7WQG2</accession>
<feature type="transmembrane region" description="Helical" evidence="7">
    <location>
        <begin position="97"/>
        <end position="116"/>
    </location>
</feature>
<dbReference type="Gene3D" id="1.20.1250.20">
    <property type="entry name" value="MFS general substrate transporter like domains"/>
    <property type="match status" value="1"/>
</dbReference>
<dbReference type="PANTHER" id="PTHR23511:SF34">
    <property type="entry name" value="SYNAPTIC VESICLE GLYCOPROTEIN 2"/>
    <property type="match status" value="1"/>
</dbReference>
<feature type="transmembrane region" description="Helical" evidence="7">
    <location>
        <begin position="155"/>
        <end position="177"/>
    </location>
</feature>
<dbReference type="PANTHER" id="PTHR23511">
    <property type="entry name" value="SYNAPTIC VESICLE GLYCOPROTEIN 2"/>
    <property type="match status" value="1"/>
</dbReference>
<evidence type="ECO:0000259" key="8">
    <source>
        <dbReference type="PROSITE" id="PS50850"/>
    </source>
</evidence>
<keyword evidence="5 7" id="KW-0472">Membrane</keyword>
<proteinExistence type="predicted"/>
<dbReference type="EMBL" id="JBIRXV010000011">
    <property type="protein sequence ID" value="MFI2325219.1"/>
    <property type="molecule type" value="Genomic_DNA"/>
</dbReference>
<evidence type="ECO:0000256" key="4">
    <source>
        <dbReference type="ARBA" id="ARBA00022989"/>
    </source>
</evidence>
<dbReference type="InterPro" id="IPR036259">
    <property type="entry name" value="MFS_trans_sf"/>
</dbReference>